<name>A0AA38WEL0_9ASTR</name>
<evidence type="ECO:0000313" key="12">
    <source>
        <dbReference type="Proteomes" id="UP001172457"/>
    </source>
</evidence>
<keyword evidence="7" id="KW-0961">Cell wall biogenesis/degradation</keyword>
<dbReference type="InterPro" id="IPR011050">
    <property type="entry name" value="Pectin_lyase_fold/virulence"/>
</dbReference>
<evidence type="ECO:0000256" key="8">
    <source>
        <dbReference type="PROSITE-ProRule" id="PRU10052"/>
    </source>
</evidence>
<dbReference type="Proteomes" id="UP001172457">
    <property type="component" value="Chromosome 5"/>
</dbReference>
<dbReference type="Gene3D" id="2.160.20.10">
    <property type="entry name" value="Single-stranded right-handed beta-helix, Pectin lyase-like"/>
    <property type="match status" value="2"/>
</dbReference>
<feature type="signal peptide" evidence="10">
    <location>
        <begin position="1"/>
        <end position="22"/>
    </location>
</feature>
<proteinExistence type="inferred from homology"/>
<evidence type="ECO:0008006" key="13">
    <source>
        <dbReference type="Google" id="ProtNLM"/>
    </source>
</evidence>
<feature type="active site" evidence="8">
    <location>
        <position position="488"/>
    </location>
</feature>
<keyword evidence="12" id="KW-1185">Reference proteome</keyword>
<keyword evidence="4" id="KW-0964">Secreted</keyword>
<gene>
    <name evidence="11" type="ORF">OSB04_021878</name>
</gene>
<comment type="subcellular location">
    <subcellularLocation>
        <location evidence="1">Secreted</location>
        <location evidence="1">Cell wall</location>
    </subcellularLocation>
</comment>
<evidence type="ECO:0000256" key="5">
    <source>
        <dbReference type="ARBA" id="ARBA00022801"/>
    </source>
</evidence>
<evidence type="ECO:0000256" key="1">
    <source>
        <dbReference type="ARBA" id="ARBA00004191"/>
    </source>
</evidence>
<evidence type="ECO:0000256" key="7">
    <source>
        <dbReference type="ARBA" id="ARBA00023316"/>
    </source>
</evidence>
<evidence type="ECO:0000256" key="4">
    <source>
        <dbReference type="ARBA" id="ARBA00022525"/>
    </source>
</evidence>
<dbReference type="EMBL" id="JARYMX010000005">
    <property type="protein sequence ID" value="KAJ9549335.1"/>
    <property type="molecule type" value="Genomic_DNA"/>
</dbReference>
<dbReference type="FunFam" id="2.160.20.10:FF:000004">
    <property type="entry name" value="Pectin lyase-like superfamily protein"/>
    <property type="match status" value="1"/>
</dbReference>
<dbReference type="GO" id="GO:0004650">
    <property type="term" value="F:polygalacturonase activity"/>
    <property type="evidence" value="ECO:0007669"/>
    <property type="project" value="InterPro"/>
</dbReference>
<dbReference type="InterPro" id="IPR000743">
    <property type="entry name" value="Glyco_hydro_28"/>
</dbReference>
<dbReference type="PROSITE" id="PS00502">
    <property type="entry name" value="POLYGALACTURONASE"/>
    <property type="match status" value="1"/>
</dbReference>
<dbReference type="PANTHER" id="PTHR31375">
    <property type="match status" value="1"/>
</dbReference>
<dbReference type="GO" id="GO:0005975">
    <property type="term" value="P:carbohydrate metabolic process"/>
    <property type="evidence" value="ECO:0007669"/>
    <property type="project" value="InterPro"/>
</dbReference>
<keyword evidence="10" id="KW-0732">Signal</keyword>
<comment type="similarity">
    <text evidence="2 9">Belongs to the glycosyl hydrolase 28 family.</text>
</comment>
<feature type="chain" id="PRO_5041387175" description="Polygalacturonase" evidence="10">
    <location>
        <begin position="23"/>
        <end position="639"/>
    </location>
</feature>
<evidence type="ECO:0000256" key="6">
    <source>
        <dbReference type="ARBA" id="ARBA00023295"/>
    </source>
</evidence>
<dbReference type="InterPro" id="IPR006626">
    <property type="entry name" value="PbH1"/>
</dbReference>
<keyword evidence="6 9" id="KW-0326">Glycosidase</keyword>
<reference evidence="11" key="1">
    <citation type="submission" date="2023-03" db="EMBL/GenBank/DDBJ databases">
        <title>Chromosome-scale reference genome and RAD-based genetic map of yellow starthistle (Centaurea solstitialis) reveal putative structural variation and QTLs associated with invader traits.</title>
        <authorList>
            <person name="Reatini B."/>
            <person name="Cang F.A."/>
            <person name="Jiang Q."/>
            <person name="Mckibben M.T.W."/>
            <person name="Barker M.S."/>
            <person name="Rieseberg L.H."/>
            <person name="Dlugosch K.M."/>
        </authorList>
    </citation>
    <scope>NUCLEOTIDE SEQUENCE</scope>
    <source>
        <strain evidence="11">CAN-66</strain>
        <tissue evidence="11">Leaf</tissue>
    </source>
</reference>
<organism evidence="11 12">
    <name type="scientific">Centaurea solstitialis</name>
    <name type="common">yellow star-thistle</name>
    <dbReference type="NCBI Taxonomy" id="347529"/>
    <lineage>
        <taxon>Eukaryota</taxon>
        <taxon>Viridiplantae</taxon>
        <taxon>Streptophyta</taxon>
        <taxon>Embryophyta</taxon>
        <taxon>Tracheophyta</taxon>
        <taxon>Spermatophyta</taxon>
        <taxon>Magnoliopsida</taxon>
        <taxon>eudicotyledons</taxon>
        <taxon>Gunneridae</taxon>
        <taxon>Pentapetalae</taxon>
        <taxon>asterids</taxon>
        <taxon>campanulids</taxon>
        <taxon>Asterales</taxon>
        <taxon>Asteraceae</taxon>
        <taxon>Carduoideae</taxon>
        <taxon>Cardueae</taxon>
        <taxon>Centaureinae</taxon>
        <taxon>Centaurea</taxon>
    </lineage>
</organism>
<evidence type="ECO:0000256" key="3">
    <source>
        <dbReference type="ARBA" id="ARBA00022512"/>
    </source>
</evidence>
<dbReference type="InterPro" id="IPR012334">
    <property type="entry name" value="Pectin_lyas_fold"/>
</dbReference>
<comment type="caution">
    <text evidence="11">The sequence shown here is derived from an EMBL/GenBank/DDBJ whole genome shotgun (WGS) entry which is preliminary data.</text>
</comment>
<sequence length="639" mass="67910">MVMIKCSITLLVLFLLFEYSSSAKVTYNVLKFGAKGNGVLDSRNAFLKVWGLACASTNSAIIYVPAGRYLIGSAITFTGQGCKSKSITINIDGTLVAPSTNFNVIGNAQVWIKFYRVNHVTISGGTLDAQGSPLWACKSSGKTNCPKGATTLGFYHSQNIMVRKLRSLNSQMFHILFYACNNAKIQGVSISAPKLSPNTDGIHLAYSTGVTILNSKIATGDDCVSIGPGNSNIWIEKVVCGPAIMVMIKYNITLLVLFLLFQYSSSAKVTYNVLTFGAKGNGVLDSRNAFLKAWSLACASNSSAIIYVPAGRYLIASAITFTGQGCKSKSITINVDGTLVAPSSSFYAIGNAQVWIKFDRVNHVTISGGTLDAQGGPLWDCKSSGKTNCPEGATTLGFYHSQNIVIRKLRSLNSQMFHIILYACINAKLQGVSISAPGLSPNTDGIHLAYSTGVTILNSKISTGDDCVSIGPGNSNIWIEKVVCGPGHGISIGSLGWELEEAGVQNVTVTTTTFRGTQNGVRIKTWARPSNGFVKDVVFQHATMINVQNPILIDANYCPNNNNCPSQVSGVKISNVVYEDVHGTSATRVAVKFDCSKGKPCSGIKLKDVNLVYGSQPAASSCSYVAGTASGLLRPTSCL</sequence>
<keyword evidence="5 9" id="KW-0378">Hydrolase</keyword>
<protein>
    <recommendedName>
        <fullName evidence="13">Polygalacturonase</fullName>
    </recommendedName>
</protein>
<evidence type="ECO:0000256" key="10">
    <source>
        <dbReference type="SAM" id="SignalP"/>
    </source>
</evidence>
<keyword evidence="3" id="KW-0134">Cell wall</keyword>
<dbReference type="SUPFAM" id="SSF51126">
    <property type="entry name" value="Pectin lyase-like"/>
    <property type="match status" value="2"/>
</dbReference>
<evidence type="ECO:0000256" key="2">
    <source>
        <dbReference type="ARBA" id="ARBA00008834"/>
    </source>
</evidence>
<dbReference type="AlphaFoldDB" id="A0AA38WEL0"/>
<evidence type="ECO:0000313" key="11">
    <source>
        <dbReference type="EMBL" id="KAJ9549335.1"/>
    </source>
</evidence>
<dbReference type="GO" id="GO:0071555">
    <property type="term" value="P:cell wall organization"/>
    <property type="evidence" value="ECO:0007669"/>
    <property type="project" value="UniProtKB-KW"/>
</dbReference>
<evidence type="ECO:0000256" key="9">
    <source>
        <dbReference type="RuleBase" id="RU361169"/>
    </source>
</evidence>
<accession>A0AA38WEL0</accession>
<dbReference type="Pfam" id="PF00295">
    <property type="entry name" value="Glyco_hydro_28"/>
    <property type="match status" value="2"/>
</dbReference>
<dbReference type="SMART" id="SM00710">
    <property type="entry name" value="PbH1"/>
    <property type="match status" value="8"/>
</dbReference>